<accession>A0A1B0CAC5</accession>
<dbReference type="EMBL" id="AJWK01003652">
    <property type="status" value="NOT_ANNOTATED_CDS"/>
    <property type="molecule type" value="Genomic_DNA"/>
</dbReference>
<feature type="region of interest" description="Disordered" evidence="5">
    <location>
        <begin position="303"/>
        <end position="393"/>
    </location>
</feature>
<dbReference type="InterPro" id="IPR022091">
    <property type="entry name" value="TMF_TATA-bd"/>
</dbReference>
<feature type="compositionally biased region" description="Polar residues" evidence="5">
    <location>
        <begin position="303"/>
        <end position="315"/>
    </location>
</feature>
<feature type="coiled-coil region" evidence="4">
    <location>
        <begin position="838"/>
        <end position="893"/>
    </location>
</feature>
<dbReference type="GO" id="GO:0005794">
    <property type="term" value="C:Golgi apparatus"/>
    <property type="evidence" value="ECO:0007669"/>
    <property type="project" value="UniProtKB-SubCell"/>
</dbReference>
<comment type="subcellular location">
    <subcellularLocation>
        <location evidence="1">Golgi apparatus</location>
    </subcellularLocation>
</comment>
<evidence type="ECO:0000256" key="1">
    <source>
        <dbReference type="ARBA" id="ARBA00004555"/>
    </source>
</evidence>
<dbReference type="InterPro" id="IPR052602">
    <property type="entry name" value="Growth_transcription_reg"/>
</dbReference>
<feature type="coiled-coil region" evidence="4">
    <location>
        <begin position="440"/>
        <end position="745"/>
    </location>
</feature>
<evidence type="ECO:0000259" key="6">
    <source>
        <dbReference type="Pfam" id="PF12325"/>
    </source>
</evidence>
<dbReference type="Pfam" id="PF12329">
    <property type="entry name" value="TMF_DNA_bd"/>
    <property type="match status" value="1"/>
</dbReference>
<feature type="compositionally biased region" description="Low complexity" evidence="5">
    <location>
        <begin position="138"/>
        <end position="151"/>
    </location>
</feature>
<feature type="region of interest" description="Disordered" evidence="5">
    <location>
        <begin position="100"/>
        <end position="152"/>
    </location>
</feature>
<evidence type="ECO:0000256" key="5">
    <source>
        <dbReference type="SAM" id="MobiDB-lite"/>
    </source>
</evidence>
<feature type="compositionally biased region" description="Polar residues" evidence="5">
    <location>
        <begin position="370"/>
        <end position="393"/>
    </location>
</feature>
<dbReference type="Gene3D" id="1.10.287.1490">
    <property type="match status" value="1"/>
</dbReference>
<dbReference type="PANTHER" id="PTHR46515">
    <property type="entry name" value="TATA ELEMENT MODULATORY FACTOR TMF1"/>
    <property type="match status" value="1"/>
</dbReference>
<name>A0A1B0CAC5_LUTLO</name>
<dbReference type="EnsemblMetazoa" id="LLOJ000898-RA">
    <property type="protein sequence ID" value="LLOJ000898-PA"/>
    <property type="gene ID" value="LLOJ000898"/>
</dbReference>
<feature type="compositionally biased region" description="Basic and acidic residues" evidence="5">
    <location>
        <begin position="27"/>
        <end position="49"/>
    </location>
</feature>
<evidence type="ECO:0000313" key="7">
    <source>
        <dbReference type="EnsemblMetazoa" id="LLOJ000898-PA"/>
    </source>
</evidence>
<reference evidence="7" key="1">
    <citation type="submission" date="2020-05" db="UniProtKB">
        <authorList>
            <consortium name="EnsemblMetazoa"/>
        </authorList>
    </citation>
    <scope>IDENTIFICATION</scope>
    <source>
        <strain evidence="7">Jacobina</strain>
    </source>
</reference>
<dbReference type="VEuPathDB" id="VectorBase:LLONM1_002934"/>
<feature type="coiled-coil region" evidence="4">
    <location>
        <begin position="981"/>
        <end position="1060"/>
    </location>
</feature>
<keyword evidence="8" id="KW-1185">Reference proteome</keyword>
<feature type="compositionally biased region" description="Basic and acidic residues" evidence="5">
    <location>
        <begin position="56"/>
        <end position="65"/>
    </location>
</feature>
<dbReference type="Pfam" id="PF12325">
    <property type="entry name" value="TMF_TATA_bd"/>
    <property type="match status" value="1"/>
</dbReference>
<dbReference type="VEuPathDB" id="VectorBase:LLOJ000898"/>
<keyword evidence="2" id="KW-0333">Golgi apparatus</keyword>
<sequence>MSWFDTAGLANLAKTALKEAQKQIDKALDIKDDEGKSDAAAGDKGKAESKSSPVRVSEKARKSEVVSKTAPTTPSVGNIKDSPSFWGSFSGSFFDAPRPEVQETVTTPPTSSHKFPLREDGNSESEIAGCSSESVDLISSPGSGITSPIQSAGNTMLQSDSVEILGMETPSETSSIFVVASNVTTPGSEIRECGLKVPVDESEEEVSVDEDSMSYNTVSDSLAVTVLEPADKTDAAIITVPPSRQSFHLSLSSTSSKLMVSEGSTCDTEDSNESEQTITLGEEKAGAQLSSALEEAAIENFEMQTEFSDSTQSFEEVQPMGASVMQKSTPEVVRKSSSRQSSNSSDGKSDLVKVASDQMSGHTSGDEVETTTSSDIEIISNPNGDSSSTNSVYRASPLKDTGVKYHADFVGVKIKGHCREASAASSQSLGSDELSNPSEVDKLQRRVSELSELLEKREYKLVELGRQNAELQEKNAEILAQASMRHIRSDSVDITNVTEEYTQRLSALEKKFQQSIRERDTLRDQVKSLRQDFASCIPRADAEKMISEKEAIAEELKAEGEKLSRQILQHSNITKKLRAKEKEMDEVVKNQKEQIEEHQEELERLKKSLSAKEEVERSQIEAVHRLSSEKRKLEKENGQLRSELDDTTQKLKTVQTSLEAAKAELLEKRNAFAELKRKTESLEALTSEKQLQQTQNVQMVRELEDLREKLRLADTANTVREQKLREENTDLLRRLEESDRRAEEQAHTLSTATIPLVKQLDSLQKTLNTRTATWEKQEQKLLEKVEALQNIETTAVEETTKLRALVKSLEEQLDVSLRESSRVSTKLEEKEIANTLQVSELMRRVQSAEKDVESLRETNSILERQLQTEKENLQVEKRRVNRLMQELQTKQLKEELPEADASATRQDFGGQASPALSIERVSIDESVCSNTWQFQEDVECMSNTGRPSGGSFYGGGVYALGGHTSVLENLQSTLKQRDGELYQLQWELSRLQTEKSELINEISDMTNQIETMETQLDTTRSMEEKFAELQTQYDALLEMYGEKEEEAQELRLDLQDVKEMYKVQIDDLLRQQKGSS</sequence>
<dbReference type="Proteomes" id="UP000092461">
    <property type="component" value="Unassembled WGS sequence"/>
</dbReference>
<evidence type="ECO:0000256" key="4">
    <source>
        <dbReference type="SAM" id="Coils"/>
    </source>
</evidence>
<evidence type="ECO:0000256" key="2">
    <source>
        <dbReference type="ARBA" id="ARBA00023034"/>
    </source>
</evidence>
<feature type="region of interest" description="Disordered" evidence="5">
    <location>
        <begin position="27"/>
        <end position="81"/>
    </location>
</feature>
<dbReference type="PANTHER" id="PTHR46515:SF1">
    <property type="entry name" value="TATA ELEMENT MODULATORY FACTOR"/>
    <property type="match status" value="1"/>
</dbReference>
<dbReference type="GO" id="GO:0005783">
    <property type="term" value="C:endoplasmic reticulum"/>
    <property type="evidence" value="ECO:0007669"/>
    <property type="project" value="TreeGrafter"/>
</dbReference>
<proteinExistence type="predicted"/>
<dbReference type="AlphaFoldDB" id="A0A1B0CAC5"/>
<feature type="domain" description="TATA element modulatory factor 1 TATA binding" evidence="6">
    <location>
        <begin position="962"/>
        <end position="1068"/>
    </location>
</feature>
<organism evidence="7 8">
    <name type="scientific">Lutzomyia longipalpis</name>
    <name type="common">Sand fly</name>
    <dbReference type="NCBI Taxonomy" id="7200"/>
    <lineage>
        <taxon>Eukaryota</taxon>
        <taxon>Metazoa</taxon>
        <taxon>Ecdysozoa</taxon>
        <taxon>Arthropoda</taxon>
        <taxon>Hexapoda</taxon>
        <taxon>Insecta</taxon>
        <taxon>Pterygota</taxon>
        <taxon>Neoptera</taxon>
        <taxon>Endopterygota</taxon>
        <taxon>Diptera</taxon>
        <taxon>Nematocera</taxon>
        <taxon>Psychodoidea</taxon>
        <taxon>Psychodidae</taxon>
        <taxon>Lutzomyia</taxon>
        <taxon>Lutzomyia</taxon>
    </lineage>
</organism>
<evidence type="ECO:0000256" key="3">
    <source>
        <dbReference type="ARBA" id="ARBA00023054"/>
    </source>
</evidence>
<keyword evidence="3 4" id="KW-0175">Coiled coil</keyword>
<evidence type="ECO:0000313" key="8">
    <source>
        <dbReference type="Proteomes" id="UP000092461"/>
    </source>
</evidence>
<protein>
    <recommendedName>
        <fullName evidence="6">TATA element modulatory factor 1 TATA binding domain-containing protein</fullName>
    </recommendedName>
</protein>
<dbReference type="InterPro" id="IPR022092">
    <property type="entry name" value="TMF_DNA-bd"/>
</dbReference>